<name>A0ABM7YG89_9BURK</name>
<keyword evidence="5" id="KW-0949">S-adenosyl-L-methionine</keyword>
<evidence type="ECO:0000256" key="1">
    <source>
        <dbReference type="ARBA" id="ARBA00006594"/>
    </source>
</evidence>
<feature type="domain" description="DNA methylase N-4/N-6" evidence="8">
    <location>
        <begin position="208"/>
        <end position="537"/>
    </location>
</feature>
<keyword evidence="10" id="KW-1185">Reference proteome</keyword>
<dbReference type="RefSeq" id="WP_251971500.1">
    <property type="nucleotide sequence ID" value="NZ_AP025730.1"/>
</dbReference>
<dbReference type="Pfam" id="PF01555">
    <property type="entry name" value="N6_N4_Mtase"/>
    <property type="match status" value="1"/>
</dbReference>
<feature type="region of interest" description="Disordered" evidence="7">
    <location>
        <begin position="1"/>
        <end position="43"/>
    </location>
</feature>
<dbReference type="PANTHER" id="PTHR13370">
    <property type="entry name" value="RNA METHYLASE-RELATED"/>
    <property type="match status" value="1"/>
</dbReference>
<protein>
    <recommendedName>
        <fullName evidence="2">site-specific DNA-methyltransferase (adenine-specific)</fullName>
        <ecNumber evidence="2">2.1.1.72</ecNumber>
    </recommendedName>
</protein>
<keyword evidence="3" id="KW-0489">Methyltransferase</keyword>
<dbReference type="Gene3D" id="3.40.50.150">
    <property type="entry name" value="Vaccinia Virus protein VP39"/>
    <property type="match status" value="1"/>
</dbReference>
<dbReference type="SUPFAM" id="SSF53335">
    <property type="entry name" value="S-adenosyl-L-methionine-dependent methyltransferases"/>
    <property type="match status" value="1"/>
</dbReference>
<dbReference type="InterPro" id="IPR002295">
    <property type="entry name" value="N4/N6-MTase_EcoPI_Mod-like"/>
</dbReference>
<dbReference type="InterPro" id="IPR002052">
    <property type="entry name" value="DNA_methylase_N6_adenine_CS"/>
</dbReference>
<evidence type="ECO:0000313" key="9">
    <source>
        <dbReference type="EMBL" id="BDI03189.1"/>
    </source>
</evidence>
<evidence type="ECO:0000256" key="6">
    <source>
        <dbReference type="ARBA" id="ARBA00047942"/>
    </source>
</evidence>
<evidence type="ECO:0000256" key="5">
    <source>
        <dbReference type="ARBA" id="ARBA00022691"/>
    </source>
</evidence>
<accession>A0ABM7YG89</accession>
<evidence type="ECO:0000256" key="3">
    <source>
        <dbReference type="ARBA" id="ARBA00022603"/>
    </source>
</evidence>
<dbReference type="PROSITE" id="PS00092">
    <property type="entry name" value="N6_MTASE"/>
    <property type="match status" value="1"/>
</dbReference>
<comment type="catalytic activity">
    <reaction evidence="6">
        <text>a 2'-deoxyadenosine in DNA + S-adenosyl-L-methionine = an N(6)-methyl-2'-deoxyadenosine in DNA + S-adenosyl-L-homocysteine + H(+)</text>
        <dbReference type="Rhea" id="RHEA:15197"/>
        <dbReference type="Rhea" id="RHEA-COMP:12418"/>
        <dbReference type="Rhea" id="RHEA-COMP:12419"/>
        <dbReference type="ChEBI" id="CHEBI:15378"/>
        <dbReference type="ChEBI" id="CHEBI:57856"/>
        <dbReference type="ChEBI" id="CHEBI:59789"/>
        <dbReference type="ChEBI" id="CHEBI:90615"/>
        <dbReference type="ChEBI" id="CHEBI:90616"/>
        <dbReference type="EC" id="2.1.1.72"/>
    </reaction>
</comment>
<proteinExistence type="inferred from homology"/>
<dbReference type="InterPro" id="IPR002941">
    <property type="entry name" value="DNA_methylase_N4/N6"/>
</dbReference>
<keyword evidence="9" id="KW-0540">Nuclease</keyword>
<keyword evidence="4" id="KW-0808">Transferase</keyword>
<evidence type="ECO:0000259" key="8">
    <source>
        <dbReference type="Pfam" id="PF01555"/>
    </source>
</evidence>
<organism evidence="9 10">
    <name type="scientific">Sphaerotilus microaerophilus</name>
    <dbReference type="NCBI Taxonomy" id="2914710"/>
    <lineage>
        <taxon>Bacteria</taxon>
        <taxon>Pseudomonadati</taxon>
        <taxon>Pseudomonadota</taxon>
        <taxon>Betaproteobacteria</taxon>
        <taxon>Burkholderiales</taxon>
        <taxon>Sphaerotilaceae</taxon>
        <taxon>Sphaerotilus</taxon>
    </lineage>
</organism>
<evidence type="ECO:0000313" key="10">
    <source>
        <dbReference type="Proteomes" id="UP001057498"/>
    </source>
</evidence>
<dbReference type="PANTHER" id="PTHR13370:SF16">
    <property type="entry name" value="SITE-SPECIFIC DNA-METHYLTRANSFERASE (ADENINE-SPECIFIC)"/>
    <property type="match status" value="1"/>
</dbReference>
<evidence type="ECO:0000256" key="7">
    <source>
        <dbReference type="SAM" id="MobiDB-lite"/>
    </source>
</evidence>
<dbReference type="EMBL" id="AP025730">
    <property type="protein sequence ID" value="BDI03189.1"/>
    <property type="molecule type" value="Genomic_DNA"/>
</dbReference>
<sequence>MVSKKNTIAAPNQTSNYHHSQLATQRPDVGVQDQFNTKKPPKTYRYDSSLDPALSWDENRDRDLAEWLLGLVQRCATEGEAAVFTAPQVWAGGGVQVQSLKAAADLLQALSQPFLNWTGKAERHQISVPTVPLFVHERHSTKAILEGIKHRKAKGTTYDLFGDGGGLDVTDKLDAYEHKGPWQNRMILGDSLQVMNSLLEFEGLGGQVQMVYMDPPYGVKFGSNFQPFVRKRDVKHSVDAEMSREPEMVKAYRDTWELGLHSYLTYLRDRLMAARELLHESGSVFVQISDDNLHHVRELLDEVFGPQNFVAIITVQKTTSATVNYLPATCDYVVWYGRDITRLKYRPFYLRKQLGGDGATNYNRVLLPDGTRRALAKAEITDPTLLPSGSKIYSLDNLTSQSMGREKGEGAACWFPVEINGRAYRPGAQARWKTNEQGMSRLQAAGRLEATDSRVGYVRFFDDFPLYPLDNNWSDVGASFMADKLYVVQTSPKIIQRCMLMCSEPGDLVFDPTCGSGTTAYVAEQWGRRWITCDTSRVPLALARQRLLTATFPFYELKDHQRGPAGGFVYKRKQNRKGEEVGGLVPHITLKSIANDEQPAMEVLVDRPEVNDKVTRVAGPFVVEATIAPAQTVELEESMPADSEAQSLDAALGDADAANGGLPLHVAEPAGRYNDPATHIERMTQVLRQSKTLRLPGNRELVLADIRRMTDSDAIHAEGLDAEGNRIAVVFGPEDGAISSDVVFEAAREAYFLKFPHLYFFGFAIQAKARELLEDRAKLRVPCTYVTVTPDVAMSDLLKTSRASEIFSVTGLPDAVVRKAGKKNDDGADLYEVELRGLDIFNPATMDQEDIPAQNLPAWMLDTDYDGMCFYATQVFFPKTAAWDNLQKSLKAEFDPSVWEHLAGTVSEPFPIGPKRRVAVKVIDERGNELMRVLDVRA</sequence>
<reference evidence="9" key="1">
    <citation type="submission" date="2022-04" db="EMBL/GenBank/DDBJ databases">
        <title>Whole genome sequence of Sphaerotilus sp. FB-5.</title>
        <authorList>
            <person name="Takeda M."/>
            <person name="Narihara S."/>
            <person name="Akimoto M."/>
            <person name="Akimoto R."/>
            <person name="Nishiyashiki S."/>
            <person name="Murakami T."/>
        </authorList>
    </citation>
    <scope>NUCLEOTIDE SEQUENCE</scope>
    <source>
        <strain evidence="9">FB-5</strain>
    </source>
</reference>
<comment type="similarity">
    <text evidence="1">Belongs to the N(4)/N(6)-methyltransferase family.</text>
</comment>
<keyword evidence="9" id="KW-0378">Hydrolase</keyword>
<keyword evidence="9" id="KW-0255">Endonuclease</keyword>
<gene>
    <name evidence="9" type="ORF">CATMQ487_01590</name>
</gene>
<evidence type="ECO:0000256" key="2">
    <source>
        <dbReference type="ARBA" id="ARBA00011900"/>
    </source>
</evidence>
<dbReference type="Proteomes" id="UP001057498">
    <property type="component" value="Chromosome"/>
</dbReference>
<dbReference type="EC" id="2.1.1.72" evidence="2"/>
<dbReference type="GO" id="GO:0004519">
    <property type="term" value="F:endonuclease activity"/>
    <property type="evidence" value="ECO:0007669"/>
    <property type="project" value="UniProtKB-KW"/>
</dbReference>
<evidence type="ECO:0000256" key="4">
    <source>
        <dbReference type="ARBA" id="ARBA00022679"/>
    </source>
</evidence>
<feature type="compositionally biased region" description="Polar residues" evidence="7">
    <location>
        <begin position="1"/>
        <end position="24"/>
    </location>
</feature>
<dbReference type="InterPro" id="IPR029063">
    <property type="entry name" value="SAM-dependent_MTases_sf"/>
</dbReference>
<dbReference type="PRINTS" id="PR00506">
    <property type="entry name" value="D21N6MTFRASE"/>
</dbReference>